<dbReference type="EMBL" id="QHKM01000004">
    <property type="protein sequence ID" value="RAK65873.1"/>
    <property type="molecule type" value="Genomic_DNA"/>
</dbReference>
<protein>
    <submittedName>
        <fullName evidence="1">Glycosyltransferase family 2 protein</fullName>
    </submittedName>
</protein>
<dbReference type="GO" id="GO:0016740">
    <property type="term" value="F:transferase activity"/>
    <property type="evidence" value="ECO:0007669"/>
    <property type="project" value="UniProtKB-KW"/>
</dbReference>
<dbReference type="AlphaFoldDB" id="A0A328BFJ5"/>
<accession>A0A328BFJ5</accession>
<keyword evidence="2" id="KW-1185">Reference proteome</keyword>
<dbReference type="Proteomes" id="UP000248553">
    <property type="component" value="Unassembled WGS sequence"/>
</dbReference>
<dbReference type="InterPro" id="IPR029044">
    <property type="entry name" value="Nucleotide-diphossugar_trans"/>
</dbReference>
<reference evidence="2" key="1">
    <citation type="submission" date="2018-05" db="EMBL/GenBank/DDBJ databases">
        <authorList>
            <person name="Nie L."/>
        </authorList>
    </citation>
    <scope>NUCLEOTIDE SEQUENCE [LARGE SCALE GENOMIC DNA]</scope>
    <source>
        <strain evidence="2">NL</strain>
    </source>
</reference>
<sequence>MVISGFTIIRNAVINDYPIVEAIRSILPVVDEMVVSVGDSDDDTEGLIRSIDSPKIRIVHSTWDPALRKGGAVLAAETDKAFQQIRPDADWAFYIQADEVVHEQYHHAIRKACKEHLHNPEVDGLLFDYTHFYGTYDYVGDSRRWYRREVRIVRPDKAIRSYRDAQGFRREGEKLRVKPAHASVYHYGWVKSPQQMLTKIKNLDSLWDEGRAPEQHPLAAAEAFNFDDYDSLRRFEGTHPAVMQARVERQNWQVDIDVTRKHFKLKNRVLHWIEQLTGKRLFEYRNYRLV</sequence>
<dbReference type="RefSeq" id="WP_111478783.1">
    <property type="nucleotide sequence ID" value="NZ_QHKM01000004.1"/>
</dbReference>
<keyword evidence="1" id="KW-0808">Transferase</keyword>
<gene>
    <name evidence="1" type="ORF">DLM85_14260</name>
</gene>
<dbReference type="OrthoDB" id="9815923at2"/>
<evidence type="ECO:0000313" key="2">
    <source>
        <dbReference type="Proteomes" id="UP000248553"/>
    </source>
</evidence>
<dbReference type="SUPFAM" id="SSF53448">
    <property type="entry name" value="Nucleotide-diphospho-sugar transferases"/>
    <property type="match status" value="1"/>
</dbReference>
<comment type="caution">
    <text evidence="1">The sequence shown here is derived from an EMBL/GenBank/DDBJ whole genome shotgun (WGS) entry which is preliminary data.</text>
</comment>
<name>A0A328BFJ5_9BACT</name>
<evidence type="ECO:0000313" key="1">
    <source>
        <dbReference type="EMBL" id="RAK65873.1"/>
    </source>
</evidence>
<organism evidence="1 2">
    <name type="scientific">Hymenobacter edaphi</name>
    <dbReference type="NCBI Taxonomy" id="2211146"/>
    <lineage>
        <taxon>Bacteria</taxon>
        <taxon>Pseudomonadati</taxon>
        <taxon>Bacteroidota</taxon>
        <taxon>Cytophagia</taxon>
        <taxon>Cytophagales</taxon>
        <taxon>Hymenobacteraceae</taxon>
        <taxon>Hymenobacter</taxon>
    </lineage>
</organism>
<proteinExistence type="predicted"/>